<dbReference type="EMBL" id="KQ976565">
    <property type="protein sequence ID" value="KYM80475.1"/>
    <property type="molecule type" value="Genomic_DNA"/>
</dbReference>
<proteinExistence type="predicted"/>
<dbReference type="GO" id="GO:0043066">
    <property type="term" value="P:negative regulation of apoptotic process"/>
    <property type="evidence" value="ECO:0007669"/>
    <property type="project" value="InterPro"/>
</dbReference>
<reference evidence="1 2" key="1">
    <citation type="submission" date="2015-09" db="EMBL/GenBank/DDBJ databases">
        <title>Atta colombica WGS genome.</title>
        <authorList>
            <person name="Nygaard S."/>
            <person name="Hu H."/>
            <person name="Boomsma J."/>
            <person name="Zhang G."/>
        </authorList>
    </citation>
    <scope>NUCLEOTIDE SEQUENCE [LARGE SCALE GENOMIC DNA]</scope>
    <source>
        <strain evidence="1">Treedump-2</strain>
        <tissue evidence="1">Whole body</tissue>
    </source>
</reference>
<dbReference type="AlphaFoldDB" id="A0A195B8A3"/>
<dbReference type="PANTHER" id="PTHR14938:SF2">
    <property type="entry name" value="HCLS1-ASSOCIATED PROTEIN X-1"/>
    <property type="match status" value="1"/>
</dbReference>
<protein>
    <submittedName>
        <fullName evidence="1">Uncharacterized protein</fullName>
    </submittedName>
</protein>
<dbReference type="GO" id="GO:0005739">
    <property type="term" value="C:mitochondrion"/>
    <property type="evidence" value="ECO:0007669"/>
    <property type="project" value="TreeGrafter"/>
</dbReference>
<evidence type="ECO:0000313" key="1">
    <source>
        <dbReference type="EMBL" id="KYM80475.1"/>
    </source>
</evidence>
<gene>
    <name evidence="1" type="ORF">ALC53_09025</name>
</gene>
<dbReference type="STRING" id="520822.A0A195B8A3"/>
<dbReference type="InterPro" id="IPR017248">
    <property type="entry name" value="HAX-1"/>
</dbReference>
<dbReference type="PANTHER" id="PTHR14938">
    <property type="entry name" value="HCLS1-ASSOCIATED PROTEIN X-1"/>
    <property type="match status" value="1"/>
</dbReference>
<dbReference type="Proteomes" id="UP000078540">
    <property type="component" value="Unassembled WGS sequence"/>
</dbReference>
<name>A0A195B8A3_9HYME</name>
<dbReference type="GO" id="GO:0016529">
    <property type="term" value="C:sarcoplasmic reticulum"/>
    <property type="evidence" value="ECO:0007669"/>
    <property type="project" value="TreeGrafter"/>
</dbReference>
<sequence>MSAMSATRKPIQNCISRTGVTGRNAQLLSPNRADHARCAFFFLIDQNPRIFISTPYTLLRYRFGDYGSHQENFRNPIWQSDEDDDDDDDIINFRHPENSLHFSISSNPLEMMFYFESQIDNMLKNFFKFNNTFFDDKGTTLPFAAPEKNDNLRDRMLKSDPDTFAIADVPIKNKVDTDLDGRPVEFSKMWNKENMEITKPSISTFSIGKSVRKEIIRRADGTIEKKQIIRDSEGNEETVISKEADNKTYVVSIKRDKNGVETRSEDLFNMDESMYDRYIKFN</sequence>
<keyword evidence="2" id="KW-1185">Reference proteome</keyword>
<dbReference type="GO" id="GO:0015629">
    <property type="term" value="C:actin cytoskeleton"/>
    <property type="evidence" value="ECO:0007669"/>
    <property type="project" value="TreeGrafter"/>
</dbReference>
<dbReference type="GO" id="GO:0016324">
    <property type="term" value="C:apical plasma membrane"/>
    <property type="evidence" value="ECO:0007669"/>
    <property type="project" value="TreeGrafter"/>
</dbReference>
<accession>A0A195B8A3</accession>
<dbReference type="GO" id="GO:0030136">
    <property type="term" value="C:clathrin-coated vesicle"/>
    <property type="evidence" value="ECO:0007669"/>
    <property type="project" value="TreeGrafter"/>
</dbReference>
<evidence type="ECO:0000313" key="2">
    <source>
        <dbReference type="Proteomes" id="UP000078540"/>
    </source>
</evidence>
<organism evidence="1 2">
    <name type="scientific">Atta colombica</name>
    <dbReference type="NCBI Taxonomy" id="520822"/>
    <lineage>
        <taxon>Eukaryota</taxon>
        <taxon>Metazoa</taxon>
        <taxon>Ecdysozoa</taxon>
        <taxon>Arthropoda</taxon>
        <taxon>Hexapoda</taxon>
        <taxon>Insecta</taxon>
        <taxon>Pterygota</taxon>
        <taxon>Neoptera</taxon>
        <taxon>Endopterygota</taxon>
        <taxon>Hymenoptera</taxon>
        <taxon>Apocrita</taxon>
        <taxon>Aculeata</taxon>
        <taxon>Formicoidea</taxon>
        <taxon>Formicidae</taxon>
        <taxon>Myrmicinae</taxon>
        <taxon>Atta</taxon>
    </lineage>
</organism>
<dbReference type="GO" id="GO:0030833">
    <property type="term" value="P:regulation of actin filament polymerization"/>
    <property type="evidence" value="ECO:0007669"/>
    <property type="project" value="TreeGrafter"/>
</dbReference>